<feature type="transmembrane region" description="Helical" evidence="7">
    <location>
        <begin position="5"/>
        <end position="25"/>
    </location>
</feature>
<evidence type="ECO:0000256" key="6">
    <source>
        <dbReference type="SAM" id="MobiDB-lite"/>
    </source>
</evidence>
<evidence type="ECO:0000256" key="7">
    <source>
        <dbReference type="SAM" id="Phobius"/>
    </source>
</evidence>
<comment type="similarity">
    <text evidence="2">Belongs to the cytochrome P450 family.</text>
</comment>
<protein>
    <submittedName>
        <fullName evidence="8">Uncharacterized protein</fullName>
    </submittedName>
</protein>
<dbReference type="OrthoDB" id="1470350at2759"/>
<dbReference type="PRINTS" id="PR00385">
    <property type="entry name" value="P450"/>
</dbReference>
<keyword evidence="9" id="KW-1185">Reference proteome</keyword>
<evidence type="ECO:0000256" key="2">
    <source>
        <dbReference type="ARBA" id="ARBA00010617"/>
    </source>
</evidence>
<dbReference type="Gene3D" id="1.10.630.10">
    <property type="entry name" value="Cytochrome P450"/>
    <property type="match status" value="1"/>
</dbReference>
<gene>
    <name evidence="8" type="ORF">CCAM_LOCUS24704</name>
</gene>
<feature type="compositionally biased region" description="Acidic residues" evidence="6">
    <location>
        <begin position="517"/>
        <end position="526"/>
    </location>
</feature>
<dbReference type="GO" id="GO:0005506">
    <property type="term" value="F:iron ion binding"/>
    <property type="evidence" value="ECO:0007669"/>
    <property type="project" value="InterPro"/>
</dbReference>
<keyword evidence="4" id="KW-0560">Oxidoreductase</keyword>
<feature type="region of interest" description="Disordered" evidence="6">
    <location>
        <begin position="515"/>
        <end position="568"/>
    </location>
</feature>
<dbReference type="PANTHER" id="PTHR24296">
    <property type="entry name" value="CYTOCHROME P450"/>
    <property type="match status" value="1"/>
</dbReference>
<dbReference type="GO" id="GO:0020037">
    <property type="term" value="F:heme binding"/>
    <property type="evidence" value="ECO:0007669"/>
    <property type="project" value="InterPro"/>
</dbReference>
<accession>A0A484M4H0</accession>
<keyword evidence="7" id="KW-0472">Membrane</keyword>
<comment type="cofactor">
    <cofactor evidence="1">
        <name>heme</name>
        <dbReference type="ChEBI" id="CHEBI:30413"/>
    </cofactor>
</comment>
<keyword evidence="7" id="KW-1133">Transmembrane helix</keyword>
<evidence type="ECO:0000313" key="8">
    <source>
        <dbReference type="EMBL" id="VFQ82928.1"/>
    </source>
</evidence>
<evidence type="ECO:0000313" key="9">
    <source>
        <dbReference type="Proteomes" id="UP000595140"/>
    </source>
</evidence>
<sequence>MAFIAILICLLVALIIIIFFCFFIFCVKPYCKCEICKAYLTSSWTSEAENLVDWYADLLNKSPTGTVHVHVLGSVVTANPAAVEHILKLRFENYGKGEAFAAFVGDLLGRGIFVVDGHAWVLQRKLASRELGSVSVRGYALDVVAWEVRHRLFPALERAAEGGGVVDLQDVLRRFSFDNICKFSFGMDPGCLNLSSPVSDFARAFDLASTLSAQRAITASPILWKVKKLLNVGSEKKLREAIRLVDKLAVELIRQKRNGCGGGDGGDSDQPNNSNNNLLSRFMENISDEKLLRDIVISFLLAGRDAIASALTSFFWLLSKYGDVADMIRAESGRVMEPGQDLPSYPQIRDMHYLAAAVHESMRLFPPVQFDSKFCARDDTLPDGTFVAKGTRVTYHPYAMGRMESVWGPDCREFKPERWLENGVFRPECPFKYPVFQAGPRVCLGKEMALVEIKSVAVAVVRAFDVKVVTCLASSTEQLEGGEQIGEDDGEDYGGDSDGDVIVGKAIVLQIEGVGESTEDQEDEGGDDHNSEDRVGNGHSGGVRDGEDRDHEDEEGRYHEGPGHRGQFVYVNSDDEVTITSAGAGLITPAFYERTDTTGMSWGKVSATTKEFYYREFKKNARVDPSIDEGRLRKAFLKKAAERYANFTYNQRNPSRLKKKKMDPRPFEQLKKVWEEDPEFLELSKTKKKNRRKGKEDGPALGTYCGGSVPFSENMNRLAKKKGGSVSLDEVIIHTKTKKHDGKTWVDPEHAELQLFATEYFRRNWLLFSRKEEL</sequence>
<evidence type="ECO:0000256" key="1">
    <source>
        <dbReference type="ARBA" id="ARBA00001971"/>
    </source>
</evidence>
<keyword evidence="3" id="KW-0479">Metal-binding</keyword>
<organism evidence="8 9">
    <name type="scientific">Cuscuta campestris</name>
    <dbReference type="NCBI Taxonomy" id="132261"/>
    <lineage>
        <taxon>Eukaryota</taxon>
        <taxon>Viridiplantae</taxon>
        <taxon>Streptophyta</taxon>
        <taxon>Embryophyta</taxon>
        <taxon>Tracheophyta</taxon>
        <taxon>Spermatophyta</taxon>
        <taxon>Magnoliopsida</taxon>
        <taxon>eudicotyledons</taxon>
        <taxon>Gunneridae</taxon>
        <taxon>Pentapetalae</taxon>
        <taxon>asterids</taxon>
        <taxon>lamiids</taxon>
        <taxon>Solanales</taxon>
        <taxon>Convolvulaceae</taxon>
        <taxon>Cuscuteae</taxon>
        <taxon>Cuscuta</taxon>
        <taxon>Cuscuta subgen. Grammica</taxon>
        <taxon>Cuscuta sect. Cleistogrammica</taxon>
    </lineage>
</organism>
<keyword evidence="5" id="KW-0408">Iron</keyword>
<dbReference type="GO" id="GO:0016705">
    <property type="term" value="F:oxidoreductase activity, acting on paired donors, with incorporation or reduction of molecular oxygen"/>
    <property type="evidence" value="ECO:0007669"/>
    <property type="project" value="InterPro"/>
</dbReference>
<dbReference type="InterPro" id="IPR001128">
    <property type="entry name" value="Cyt_P450"/>
</dbReference>
<dbReference type="CDD" id="cd11064">
    <property type="entry name" value="CYP86A"/>
    <property type="match status" value="1"/>
</dbReference>
<evidence type="ECO:0000256" key="3">
    <source>
        <dbReference type="ARBA" id="ARBA00022723"/>
    </source>
</evidence>
<feature type="compositionally biased region" description="Acidic residues" evidence="6">
    <location>
        <begin position="485"/>
        <end position="497"/>
    </location>
</feature>
<reference evidence="8 9" key="1">
    <citation type="submission" date="2018-04" db="EMBL/GenBank/DDBJ databases">
        <authorList>
            <person name="Vogel A."/>
        </authorList>
    </citation>
    <scope>NUCLEOTIDE SEQUENCE [LARGE SCALE GENOMIC DNA]</scope>
</reference>
<keyword evidence="7" id="KW-0812">Transmembrane</keyword>
<dbReference type="GO" id="GO:0004497">
    <property type="term" value="F:monooxygenase activity"/>
    <property type="evidence" value="ECO:0007669"/>
    <property type="project" value="InterPro"/>
</dbReference>
<dbReference type="SUPFAM" id="SSF48264">
    <property type="entry name" value="Cytochrome P450"/>
    <property type="match status" value="1"/>
</dbReference>
<name>A0A484M4H0_9ASTE</name>
<evidence type="ECO:0000256" key="5">
    <source>
        <dbReference type="ARBA" id="ARBA00023004"/>
    </source>
</evidence>
<feature type="region of interest" description="Disordered" evidence="6">
    <location>
        <begin position="477"/>
        <end position="497"/>
    </location>
</feature>
<feature type="compositionally biased region" description="Basic and acidic residues" evidence="6">
    <location>
        <begin position="527"/>
        <end position="563"/>
    </location>
</feature>
<dbReference type="Proteomes" id="UP000595140">
    <property type="component" value="Unassembled WGS sequence"/>
</dbReference>
<dbReference type="Pfam" id="PF00067">
    <property type="entry name" value="p450"/>
    <property type="match status" value="1"/>
</dbReference>
<dbReference type="InterPro" id="IPR036396">
    <property type="entry name" value="Cyt_P450_sf"/>
</dbReference>
<proteinExistence type="inferred from homology"/>
<dbReference type="AlphaFoldDB" id="A0A484M4H0"/>
<dbReference type="EMBL" id="OOIL02002469">
    <property type="protein sequence ID" value="VFQ82928.1"/>
    <property type="molecule type" value="Genomic_DNA"/>
</dbReference>
<evidence type="ECO:0000256" key="4">
    <source>
        <dbReference type="ARBA" id="ARBA00023002"/>
    </source>
</evidence>